<protein>
    <submittedName>
        <fullName evidence="2">Type IV pilus modification protein PilV</fullName>
    </submittedName>
</protein>
<dbReference type="NCBIfam" id="TIGR02523">
    <property type="entry name" value="type_IV_pilV"/>
    <property type="match status" value="1"/>
</dbReference>
<evidence type="ECO:0000313" key="2">
    <source>
        <dbReference type="EMBL" id="MET1490566.1"/>
    </source>
</evidence>
<dbReference type="RefSeq" id="WP_345927749.1">
    <property type="nucleotide sequence ID" value="NZ_JBDIVF010000004.1"/>
</dbReference>
<organism evidence="2 3">
    <name type="scientific">Uliginosibacterium paludis</name>
    <dbReference type="NCBI Taxonomy" id="1615952"/>
    <lineage>
        <taxon>Bacteria</taxon>
        <taxon>Pseudomonadati</taxon>
        <taxon>Pseudomonadota</taxon>
        <taxon>Betaproteobacteria</taxon>
        <taxon>Rhodocyclales</taxon>
        <taxon>Zoogloeaceae</taxon>
        <taxon>Uliginosibacterium</taxon>
    </lineage>
</organism>
<keyword evidence="1" id="KW-0472">Membrane</keyword>
<accession>A0ABV2CRM1</accession>
<keyword evidence="1" id="KW-0812">Transmembrane</keyword>
<feature type="transmembrane region" description="Helical" evidence="1">
    <location>
        <begin position="12"/>
        <end position="31"/>
    </location>
</feature>
<reference evidence="2 3" key="1">
    <citation type="submission" date="2024-07" db="EMBL/GenBank/DDBJ databases">
        <title>Uliginosibacterium paludis KCTC:42655.</title>
        <authorList>
            <person name="Kim M.K."/>
        </authorList>
    </citation>
    <scope>NUCLEOTIDE SEQUENCE [LARGE SCALE GENOMIC DNA]</scope>
    <source>
        <strain evidence="2 3">KCTC 42655</strain>
    </source>
</reference>
<sequence>MRKQGNRQAGSTLIEVLIAVLVLSFGLLGALKLQTAGVKQNADSRYTVMAAAFAQDALDAVGFNTRNDRSSWVSITAASVPAAMTGRPAEWLAALQRDLPGGKAVVGCSATDRKCTVNISWTPPGGSEVTANYEMYD</sequence>
<evidence type="ECO:0000256" key="1">
    <source>
        <dbReference type="SAM" id="Phobius"/>
    </source>
</evidence>
<dbReference type="EMBL" id="JBEWLZ010000006">
    <property type="protein sequence ID" value="MET1490566.1"/>
    <property type="molecule type" value="Genomic_DNA"/>
</dbReference>
<dbReference type="Proteomes" id="UP001548590">
    <property type="component" value="Unassembled WGS sequence"/>
</dbReference>
<proteinExistence type="predicted"/>
<comment type="caution">
    <text evidence="2">The sequence shown here is derived from an EMBL/GenBank/DDBJ whole genome shotgun (WGS) entry which is preliminary data.</text>
</comment>
<dbReference type="InterPro" id="IPR012902">
    <property type="entry name" value="N_methyl_site"/>
</dbReference>
<dbReference type="InterPro" id="IPR013362">
    <property type="entry name" value="Pilus_4_PilV"/>
</dbReference>
<evidence type="ECO:0000313" key="3">
    <source>
        <dbReference type="Proteomes" id="UP001548590"/>
    </source>
</evidence>
<name>A0ABV2CRM1_9RHOO</name>
<dbReference type="Pfam" id="PF07963">
    <property type="entry name" value="N_methyl"/>
    <property type="match status" value="1"/>
</dbReference>
<gene>
    <name evidence="2" type="primary">pilV</name>
    <name evidence="2" type="ORF">ABVT11_12085</name>
</gene>
<keyword evidence="3" id="KW-1185">Reference proteome</keyword>
<keyword evidence="1" id="KW-1133">Transmembrane helix</keyword>